<proteinExistence type="predicted"/>
<accession>A0A5M3WWB6</accession>
<dbReference type="Proteomes" id="UP000331127">
    <property type="component" value="Unassembled WGS sequence"/>
</dbReference>
<dbReference type="InterPro" id="IPR011989">
    <property type="entry name" value="ARM-like"/>
</dbReference>
<dbReference type="Gene3D" id="1.25.10.10">
    <property type="entry name" value="Leucine-rich Repeat Variant"/>
    <property type="match status" value="1"/>
</dbReference>
<evidence type="ECO:0000313" key="2">
    <source>
        <dbReference type="Proteomes" id="UP000331127"/>
    </source>
</evidence>
<dbReference type="AlphaFoldDB" id="A0A5M3WWB6"/>
<evidence type="ECO:0000313" key="1">
    <source>
        <dbReference type="EMBL" id="GES12686.1"/>
    </source>
</evidence>
<keyword evidence="2" id="KW-1185">Reference proteome</keyword>
<dbReference type="EMBL" id="BLAE01000038">
    <property type="protein sequence ID" value="GES12686.1"/>
    <property type="molecule type" value="Genomic_DNA"/>
</dbReference>
<protein>
    <recommendedName>
        <fullName evidence="3">Leucine rich repeat variant</fullName>
    </recommendedName>
</protein>
<sequence length="497" mass="52624">MNPVLCGLAANPALPVELVDRLIAVADEYIAADLADREGLSRAQALTLASRVEGTAVTLVGRGLLTADDVDPVAQPLAALALLAEGVGRPEWARLFAADPDAERREKLAACLGLPPDVTETLAADSNVRVVAELALWTTADMAARLAGHPHAEVRRAVAVNEATPPAVLAALITGEGLPAARWCLVCDGEETPSPDLWEPSCDGSHESTVDRTRQAVLWNPAAPAGAVIGFADHPSMQLRWPLAIRPDQPAETYERLADSPEPVVRAALAENPAIPDHLVRALATDPSHDVRRNLAANPHVPLEVLTSLAGAAKVAQTLLPRIAAASPAEVGELAQSRDSAVRMLVAQRRDLPAEIRDTLAADPDAKVLKSIAPHPGLSEAQLRAMVDRHGVRVLAKVATNPDASPALLEALTRHQPPVQKAFREIARHPDVTASALMACLRDHQARRIAAGHPSLPSQTITDLLADEVWQVAESAAANPSLPRASMSKLVFRQTGH</sequence>
<reference evidence="1 2" key="1">
    <citation type="submission" date="2019-10" db="EMBL/GenBank/DDBJ databases">
        <title>Whole genome shotgun sequence of Acrocarpospora macrocephala NBRC 16266.</title>
        <authorList>
            <person name="Ichikawa N."/>
            <person name="Kimura A."/>
            <person name="Kitahashi Y."/>
            <person name="Komaki H."/>
            <person name="Oguchi A."/>
        </authorList>
    </citation>
    <scope>NUCLEOTIDE SEQUENCE [LARGE SCALE GENOMIC DNA]</scope>
    <source>
        <strain evidence="1 2">NBRC 16266</strain>
    </source>
</reference>
<comment type="caution">
    <text evidence="1">The sequence shown here is derived from an EMBL/GenBank/DDBJ whole genome shotgun (WGS) entry which is preliminary data.</text>
</comment>
<name>A0A5M3WWB6_9ACTN</name>
<gene>
    <name evidence="1" type="ORF">Amac_062830</name>
</gene>
<dbReference type="RefSeq" id="WP_155357985.1">
    <property type="nucleotide sequence ID" value="NZ_BAAAHL010000080.1"/>
</dbReference>
<evidence type="ECO:0008006" key="3">
    <source>
        <dbReference type="Google" id="ProtNLM"/>
    </source>
</evidence>
<organism evidence="1 2">
    <name type="scientific">Acrocarpospora macrocephala</name>
    <dbReference type="NCBI Taxonomy" id="150177"/>
    <lineage>
        <taxon>Bacteria</taxon>
        <taxon>Bacillati</taxon>
        <taxon>Actinomycetota</taxon>
        <taxon>Actinomycetes</taxon>
        <taxon>Streptosporangiales</taxon>
        <taxon>Streptosporangiaceae</taxon>
        <taxon>Acrocarpospora</taxon>
    </lineage>
</organism>
<dbReference type="OrthoDB" id="3666466at2"/>